<name>A0A367RIT1_9NOSO</name>
<comment type="caution">
    <text evidence="3">The sequence shown here is derived from an EMBL/GenBank/DDBJ whole genome shotgun (WGS) entry which is preliminary data.</text>
</comment>
<dbReference type="Proteomes" id="UP000252107">
    <property type="component" value="Unassembled WGS sequence"/>
</dbReference>
<protein>
    <submittedName>
        <fullName evidence="3">N-acetylmuramoyl-L-alanine amidase</fullName>
    </submittedName>
</protein>
<accession>A0A367RIT1</accession>
<dbReference type="AlphaFoldDB" id="A0A367RIT1"/>
<dbReference type="SUPFAM" id="SSF53187">
    <property type="entry name" value="Zn-dependent exopeptidases"/>
    <property type="match status" value="1"/>
</dbReference>
<dbReference type="GO" id="GO:0030288">
    <property type="term" value="C:outer membrane-bounded periplasmic space"/>
    <property type="evidence" value="ECO:0007669"/>
    <property type="project" value="TreeGrafter"/>
</dbReference>
<dbReference type="PANTHER" id="PTHR30404">
    <property type="entry name" value="N-ACETYLMURAMOYL-L-ALANINE AMIDASE"/>
    <property type="match status" value="1"/>
</dbReference>
<dbReference type="GO" id="GO:0008745">
    <property type="term" value="F:N-acetylmuramoyl-L-alanine amidase activity"/>
    <property type="evidence" value="ECO:0007669"/>
    <property type="project" value="InterPro"/>
</dbReference>
<dbReference type="Pfam" id="PF01520">
    <property type="entry name" value="Amidase_3"/>
    <property type="match status" value="1"/>
</dbReference>
<dbReference type="SMART" id="SM00646">
    <property type="entry name" value="Ami_3"/>
    <property type="match status" value="1"/>
</dbReference>
<dbReference type="CDD" id="cd02696">
    <property type="entry name" value="MurNAc-LAA"/>
    <property type="match status" value="1"/>
</dbReference>
<proteinExistence type="predicted"/>
<evidence type="ECO:0000259" key="2">
    <source>
        <dbReference type="SMART" id="SM00646"/>
    </source>
</evidence>
<sequence length="262" mass="28941">MKFGIDIGHNCSHDTGAIGIKKEDDLTKAVGTLLIQKLKAAGNTVIDCTPTNANSDNHSLWQRVNIANANNVNLFVSIHFNKFNSKADGTEVYGISNASKGIAKSVLKEIVALGYRDRGVKDTAFFVLRHTQMPAILIECCFCDSKIDMDRFDAEKMAEAIKVGLIGESKQDSLISDKDYILEITVPTILKPSTDQASTLLQETLVDIVPGNYPVLDARFEEQHYWVKWSDKTKGNRDEHFVFAGHCKVSEKDDATVTTGTK</sequence>
<keyword evidence="1" id="KW-0378">Hydrolase</keyword>
<dbReference type="EMBL" id="LXQD01000142">
    <property type="protein sequence ID" value="RCJ36468.1"/>
    <property type="molecule type" value="Genomic_DNA"/>
</dbReference>
<keyword evidence="4" id="KW-1185">Reference proteome</keyword>
<evidence type="ECO:0000313" key="3">
    <source>
        <dbReference type="EMBL" id="RCJ36468.1"/>
    </source>
</evidence>
<dbReference type="PANTHER" id="PTHR30404:SF0">
    <property type="entry name" value="N-ACETYLMURAMOYL-L-ALANINE AMIDASE AMIC"/>
    <property type="match status" value="1"/>
</dbReference>
<feature type="domain" description="MurNAc-LAA" evidence="2">
    <location>
        <begin position="64"/>
        <end position="166"/>
    </location>
</feature>
<organism evidence="3 4">
    <name type="scientific">Nostoc minutum NIES-26</name>
    <dbReference type="NCBI Taxonomy" id="1844469"/>
    <lineage>
        <taxon>Bacteria</taxon>
        <taxon>Bacillati</taxon>
        <taxon>Cyanobacteriota</taxon>
        <taxon>Cyanophyceae</taxon>
        <taxon>Nostocales</taxon>
        <taxon>Nostocaceae</taxon>
        <taxon>Nostoc</taxon>
    </lineage>
</organism>
<evidence type="ECO:0000313" key="4">
    <source>
        <dbReference type="Proteomes" id="UP000252107"/>
    </source>
</evidence>
<dbReference type="GO" id="GO:0009253">
    <property type="term" value="P:peptidoglycan catabolic process"/>
    <property type="evidence" value="ECO:0007669"/>
    <property type="project" value="InterPro"/>
</dbReference>
<reference evidence="3" key="1">
    <citation type="submission" date="2016-04" db="EMBL/GenBank/DDBJ databases">
        <authorList>
            <person name="Tabuchi Yagui T.R."/>
        </authorList>
    </citation>
    <scope>NUCLEOTIDE SEQUENCE [LARGE SCALE GENOMIC DNA]</scope>
    <source>
        <strain evidence="3">NIES-26</strain>
    </source>
</reference>
<gene>
    <name evidence="3" type="ORF">A6770_15665</name>
</gene>
<dbReference type="InterPro" id="IPR002508">
    <property type="entry name" value="MurNAc-LAA_cat"/>
</dbReference>
<dbReference type="InterPro" id="IPR050695">
    <property type="entry name" value="N-acetylmuramoyl_amidase_3"/>
</dbReference>
<evidence type="ECO:0000256" key="1">
    <source>
        <dbReference type="ARBA" id="ARBA00022801"/>
    </source>
</evidence>
<dbReference type="Gene3D" id="3.40.630.40">
    <property type="entry name" value="Zn-dependent exopeptidases"/>
    <property type="match status" value="1"/>
</dbReference>